<protein>
    <submittedName>
        <fullName evidence="2">Uncharacterized protein</fullName>
    </submittedName>
</protein>
<name>A0A7S2XKR3_9STRA</name>
<organism evidence="2">
    <name type="scientific">Attheya septentrionalis</name>
    <dbReference type="NCBI Taxonomy" id="420275"/>
    <lineage>
        <taxon>Eukaryota</taxon>
        <taxon>Sar</taxon>
        <taxon>Stramenopiles</taxon>
        <taxon>Ochrophyta</taxon>
        <taxon>Bacillariophyta</taxon>
        <taxon>Coscinodiscophyceae</taxon>
        <taxon>Chaetocerotophycidae</taxon>
        <taxon>Chaetocerotales</taxon>
        <taxon>Attheyaceae</taxon>
        <taxon>Attheya</taxon>
    </lineage>
</organism>
<sequence length="488" mass="54462">MSDNHSKTNEADAPAVPPENDDASATTTTMELQLRFDENGRTAAAVTATTAEHANASLDYQPKAVMTKLTQISEKEGNNSNEPGQKKTRLDELLLDCELSDCGLLPRTFWMPATGVKPRCALEQMALEIFHQHVPDEFLKTNDLSLSGAEWWVQLRPSPPVTGRYSMLSKDDDDEMTKTGISFHWDKDEDLRLLTGGSMYVHPHISTVTYLTGLGAPTMVLNYRVDPMTGDWLDATATADGDEVVQGYLSCPQQGKHLSFDGRYLHAAPSDLMPSGLFEEQCRIDTPSNETSDSDQKQQCKILGRRHRRVTFLVNIWLHYKPFNVNMFPDTMVGNMTPSSNTCYLFEKQSDENKSATTTCQYQEVEINSAHKLGEGSTSTDKTKRFTWPLGCDDGPKESIHVDMPSDAIQNEMKSGGNIQIIWKQPMKGKELDHNSNVICLLKEPAVGLSYVNQQTCTQVSTEADPLQIAETQINESIDTDIKRQRID</sequence>
<reference evidence="2" key="1">
    <citation type="submission" date="2021-01" db="EMBL/GenBank/DDBJ databases">
        <authorList>
            <person name="Corre E."/>
            <person name="Pelletier E."/>
            <person name="Niang G."/>
            <person name="Scheremetjew M."/>
            <person name="Finn R."/>
            <person name="Kale V."/>
            <person name="Holt S."/>
            <person name="Cochrane G."/>
            <person name="Meng A."/>
            <person name="Brown T."/>
            <person name="Cohen L."/>
        </authorList>
    </citation>
    <scope>NUCLEOTIDE SEQUENCE</scope>
    <source>
        <strain evidence="2">CCMP2084</strain>
    </source>
</reference>
<dbReference type="AlphaFoldDB" id="A0A7S2XKR3"/>
<feature type="region of interest" description="Disordered" evidence="1">
    <location>
        <begin position="1"/>
        <end position="26"/>
    </location>
</feature>
<evidence type="ECO:0000313" key="2">
    <source>
        <dbReference type="EMBL" id="CAD9813911.1"/>
    </source>
</evidence>
<gene>
    <name evidence="2" type="ORF">ASEP1449_LOCUS5736</name>
</gene>
<accession>A0A7S2XKR3</accession>
<evidence type="ECO:0000256" key="1">
    <source>
        <dbReference type="SAM" id="MobiDB-lite"/>
    </source>
</evidence>
<dbReference type="EMBL" id="HBHQ01008567">
    <property type="protein sequence ID" value="CAD9813911.1"/>
    <property type="molecule type" value="Transcribed_RNA"/>
</dbReference>
<proteinExistence type="predicted"/>
<feature type="compositionally biased region" description="Basic and acidic residues" evidence="1">
    <location>
        <begin position="1"/>
        <end position="10"/>
    </location>
</feature>